<dbReference type="GO" id="GO:0016746">
    <property type="term" value="F:acyltransferase activity"/>
    <property type="evidence" value="ECO:0007669"/>
    <property type="project" value="UniProtKB-KW"/>
</dbReference>
<dbReference type="InterPro" id="IPR018357">
    <property type="entry name" value="Hexapep_transf_CS"/>
</dbReference>
<gene>
    <name evidence="4" type="ORF">DQ356_07170</name>
</gene>
<dbReference type="Pfam" id="PF00132">
    <property type="entry name" value="Hexapep"/>
    <property type="match status" value="1"/>
</dbReference>
<dbReference type="Proteomes" id="UP000252172">
    <property type="component" value="Unassembled WGS sequence"/>
</dbReference>
<keyword evidence="3 4" id="KW-0012">Acyltransferase</keyword>
<dbReference type="InterPro" id="IPR001451">
    <property type="entry name" value="Hexapep"/>
</dbReference>
<name>A0A368MXF3_9FLAO</name>
<dbReference type="InterPro" id="IPR051159">
    <property type="entry name" value="Hexapeptide_acetyltransf"/>
</dbReference>
<dbReference type="Pfam" id="PF14602">
    <property type="entry name" value="Hexapep_2"/>
    <property type="match status" value="1"/>
</dbReference>
<accession>A0A368MXF3</accession>
<dbReference type="SUPFAM" id="SSF51161">
    <property type="entry name" value="Trimeric LpxA-like enzymes"/>
    <property type="match status" value="1"/>
</dbReference>
<dbReference type="Gene3D" id="2.160.10.10">
    <property type="entry name" value="Hexapeptide repeat proteins"/>
    <property type="match status" value="1"/>
</dbReference>
<sequence length="176" mass="19433">MNTFLLYLTNHFVKCLPSSRFFGLRRFLYSKCGVQIGKNTKLMNIRISTAGQIIIGDNTFIGENTYITGGRCTIEIGKNCDISHNVTITSGTHEMEPENIRMAGKDICRKIKIDDGVWIGIGSIILPGVIIGNKAVIAAGSVVTKDVPPYSIVGGNPAKIIKKYNTDEKKWEKILR</sequence>
<comment type="caution">
    <text evidence="4">The sequence shown here is derived from an EMBL/GenBank/DDBJ whole genome shotgun (WGS) entry which is preliminary data.</text>
</comment>
<evidence type="ECO:0000313" key="4">
    <source>
        <dbReference type="EMBL" id="RCU42600.1"/>
    </source>
</evidence>
<dbReference type="OrthoDB" id="9812571at2"/>
<evidence type="ECO:0000313" key="5">
    <source>
        <dbReference type="Proteomes" id="UP000252172"/>
    </source>
</evidence>
<dbReference type="CDD" id="cd04647">
    <property type="entry name" value="LbH_MAT_like"/>
    <property type="match status" value="1"/>
</dbReference>
<dbReference type="AlphaFoldDB" id="A0A368MXF3"/>
<evidence type="ECO:0000256" key="2">
    <source>
        <dbReference type="ARBA" id="ARBA00022737"/>
    </source>
</evidence>
<protein>
    <submittedName>
        <fullName evidence="4">Acyltransferase</fullName>
    </submittedName>
</protein>
<organism evidence="4 5">
    <name type="scientific">Chryseobacterium lacus</name>
    <dbReference type="NCBI Taxonomy" id="2058346"/>
    <lineage>
        <taxon>Bacteria</taxon>
        <taxon>Pseudomonadati</taxon>
        <taxon>Bacteroidota</taxon>
        <taxon>Flavobacteriia</taxon>
        <taxon>Flavobacteriales</taxon>
        <taxon>Weeksellaceae</taxon>
        <taxon>Chryseobacterium group</taxon>
        <taxon>Chryseobacterium</taxon>
    </lineage>
</organism>
<keyword evidence="5" id="KW-1185">Reference proteome</keyword>
<dbReference type="EMBL" id="QPIE01000005">
    <property type="protein sequence ID" value="RCU42600.1"/>
    <property type="molecule type" value="Genomic_DNA"/>
</dbReference>
<evidence type="ECO:0000256" key="3">
    <source>
        <dbReference type="ARBA" id="ARBA00023315"/>
    </source>
</evidence>
<dbReference type="PANTHER" id="PTHR23416">
    <property type="entry name" value="SIALIC ACID SYNTHASE-RELATED"/>
    <property type="match status" value="1"/>
</dbReference>
<evidence type="ECO:0000256" key="1">
    <source>
        <dbReference type="ARBA" id="ARBA00022679"/>
    </source>
</evidence>
<keyword evidence="2" id="KW-0677">Repeat</keyword>
<proteinExistence type="predicted"/>
<dbReference type="PROSITE" id="PS00101">
    <property type="entry name" value="HEXAPEP_TRANSFERASES"/>
    <property type="match status" value="1"/>
</dbReference>
<reference evidence="4 5" key="1">
    <citation type="submission" date="2018-07" db="EMBL/GenBank/DDBJ databases">
        <title>Chryseobacterium lacus sp. nov., isolated from lake water.</title>
        <authorList>
            <person name="Li C.-M."/>
        </authorList>
    </citation>
    <scope>NUCLEOTIDE SEQUENCE [LARGE SCALE GENOMIC DNA]</scope>
    <source>
        <strain evidence="4 5">YLOS41</strain>
    </source>
</reference>
<dbReference type="InterPro" id="IPR011004">
    <property type="entry name" value="Trimer_LpxA-like_sf"/>
</dbReference>
<keyword evidence="1 4" id="KW-0808">Transferase</keyword>